<evidence type="ECO:0000313" key="2">
    <source>
        <dbReference type="EMBL" id="MPM74186.1"/>
    </source>
</evidence>
<organism evidence="2">
    <name type="scientific">bioreactor metagenome</name>
    <dbReference type="NCBI Taxonomy" id="1076179"/>
    <lineage>
        <taxon>unclassified sequences</taxon>
        <taxon>metagenomes</taxon>
        <taxon>ecological metagenomes</taxon>
    </lineage>
</organism>
<accession>A0A645CB68</accession>
<dbReference type="Pfam" id="PF19543">
    <property type="entry name" value="GH123_N"/>
    <property type="match status" value="1"/>
</dbReference>
<comment type="caution">
    <text evidence="2">The sequence shown here is derived from an EMBL/GenBank/DDBJ whole genome shotgun (WGS) entry which is preliminary data.</text>
</comment>
<proteinExistence type="predicted"/>
<evidence type="ECO:0000259" key="1">
    <source>
        <dbReference type="Pfam" id="PF19543"/>
    </source>
</evidence>
<dbReference type="InterPro" id="IPR045711">
    <property type="entry name" value="GH123-like_N"/>
</dbReference>
<feature type="domain" description="Glycoside hydrolase 123-like N-terminal" evidence="1">
    <location>
        <begin position="2"/>
        <end position="338"/>
    </location>
</feature>
<gene>
    <name evidence="2" type="ORF">SDC9_121171</name>
</gene>
<name>A0A645CB68_9ZZZZ</name>
<reference evidence="2" key="1">
    <citation type="submission" date="2019-08" db="EMBL/GenBank/DDBJ databases">
        <authorList>
            <person name="Kucharzyk K."/>
            <person name="Murdoch R.W."/>
            <person name="Higgins S."/>
            <person name="Loffler F."/>
        </authorList>
    </citation>
    <scope>NUCLEOTIDE SEQUENCE</scope>
</reference>
<dbReference type="EMBL" id="VSSQ01025803">
    <property type="protein sequence ID" value="MPM74186.1"/>
    <property type="molecule type" value="Genomic_DNA"/>
</dbReference>
<sequence length="340" mass="40233">MINYPFIVRDSLISYIEEQHKNNRKVKLYYTIRELTNYTEEIFALKSLNHEIFVSGVGYGLPWQCEHLIDDYKPAWYTQLPDQMSDAALVLNGFSRWINYYLEGLRWMLENYEIDGLYMDDVSFDRSVMKRIRKILEEYRPGSLIDLHSNTGYSIGPANQYTDFFPYVDRLWFGESFKYNEMMPDEWFVTFSGIPFGVMSEMLQDGGNRFLGMVYGTTGRHSYSQYSPAPIWKLWEDFKIDESKMIGYWDEKSPIKTNHENVKATLFIKPDQILISVGNFYSEEKNVHLNINWRELNIDPDKAILEIPEIENFQSQDILSVNDKFIIKNKEGIIFILKEK</sequence>
<dbReference type="AlphaFoldDB" id="A0A645CB68"/>
<protein>
    <recommendedName>
        <fullName evidence="1">Glycoside hydrolase 123-like N-terminal domain-containing protein</fullName>
    </recommendedName>
</protein>